<evidence type="ECO:0000256" key="1">
    <source>
        <dbReference type="ARBA" id="ARBA00003868"/>
    </source>
</evidence>
<dbReference type="FunFam" id="3.40.50.720:FF:000030">
    <property type="entry name" value="Glutamate dehydrogenase"/>
    <property type="match status" value="1"/>
</dbReference>
<dbReference type="InterPro" id="IPR036291">
    <property type="entry name" value="NAD(P)-bd_dom_sf"/>
</dbReference>
<comment type="function">
    <text evidence="1">Catalyzes the reversible oxidative deamination of glutamate to alpha-ketoglutarate and ammonia.</text>
</comment>
<evidence type="ECO:0000256" key="6">
    <source>
        <dbReference type="PIRNR" id="PIRNR000185"/>
    </source>
</evidence>
<evidence type="ECO:0000313" key="12">
    <source>
        <dbReference type="EMBL" id="SFB91451.1"/>
    </source>
</evidence>
<feature type="binding site" evidence="8">
    <location>
        <position position="110"/>
    </location>
    <ligand>
        <name>substrate</name>
    </ligand>
</feature>
<feature type="active site" description="Proton donor" evidence="7">
    <location>
        <position position="125"/>
    </location>
</feature>
<keyword evidence="13" id="KW-1185">Reference proteome</keyword>
<feature type="binding site" evidence="8">
    <location>
        <position position="89"/>
    </location>
    <ligand>
        <name>substrate</name>
    </ligand>
</feature>
<evidence type="ECO:0000256" key="10">
    <source>
        <dbReference type="RuleBase" id="RU004417"/>
    </source>
</evidence>
<keyword evidence="4 6" id="KW-0560">Oxidoreductase</keyword>
<dbReference type="Proteomes" id="UP000199058">
    <property type="component" value="Unassembled WGS sequence"/>
</dbReference>
<evidence type="ECO:0000313" key="13">
    <source>
        <dbReference type="Proteomes" id="UP000199058"/>
    </source>
</evidence>
<dbReference type="Pfam" id="PF00208">
    <property type="entry name" value="ELFV_dehydrog"/>
    <property type="match status" value="1"/>
</dbReference>
<evidence type="ECO:0000256" key="8">
    <source>
        <dbReference type="PIRSR" id="PIRSR000185-2"/>
    </source>
</evidence>
<evidence type="ECO:0000256" key="3">
    <source>
        <dbReference type="ARBA" id="ARBA00011643"/>
    </source>
</evidence>
<dbReference type="GO" id="GO:0006537">
    <property type="term" value="P:glutamate biosynthetic process"/>
    <property type="evidence" value="ECO:0007669"/>
    <property type="project" value="UniProtKB-ARBA"/>
</dbReference>
<dbReference type="FunFam" id="1.10.285.10:FF:000001">
    <property type="entry name" value="Glutamate dehydrogenase"/>
    <property type="match status" value="1"/>
</dbReference>
<protein>
    <recommendedName>
        <fullName evidence="6">Glutamate dehydrogenase</fullName>
    </recommendedName>
</protein>
<dbReference type="Pfam" id="PF02812">
    <property type="entry name" value="ELFV_dehydrog_N"/>
    <property type="match status" value="1"/>
</dbReference>
<dbReference type="PRINTS" id="PR00082">
    <property type="entry name" value="GLFDHDRGNASE"/>
</dbReference>
<dbReference type="GO" id="GO:0000166">
    <property type="term" value="F:nucleotide binding"/>
    <property type="evidence" value="ECO:0007669"/>
    <property type="project" value="UniProtKB-KW"/>
</dbReference>
<evidence type="ECO:0000256" key="9">
    <source>
        <dbReference type="PIRSR" id="PIRSR000185-3"/>
    </source>
</evidence>
<evidence type="ECO:0000256" key="4">
    <source>
        <dbReference type="ARBA" id="ARBA00023002"/>
    </source>
</evidence>
<feature type="binding site" evidence="8">
    <location>
        <position position="239"/>
    </location>
    <ligand>
        <name>NAD(+)</name>
        <dbReference type="ChEBI" id="CHEBI:57540"/>
    </ligand>
</feature>
<dbReference type="InterPro" id="IPR006097">
    <property type="entry name" value="Glu/Leu/Phe/Val/Trp_DH_dimer"/>
</dbReference>
<dbReference type="NCBIfam" id="NF006929">
    <property type="entry name" value="PRK09414.1"/>
    <property type="match status" value="1"/>
</dbReference>
<dbReference type="AlphaFoldDB" id="A0A1I1EWQ0"/>
<dbReference type="SUPFAM" id="SSF51735">
    <property type="entry name" value="NAD(P)-binding Rossmann-fold domains"/>
    <property type="match status" value="1"/>
</dbReference>
<feature type="binding site" evidence="8">
    <location>
        <position position="113"/>
    </location>
    <ligand>
        <name>substrate</name>
    </ligand>
</feature>
<dbReference type="Gene3D" id="3.40.50.720">
    <property type="entry name" value="NAD(P)-binding Rossmann-like Domain"/>
    <property type="match status" value="1"/>
</dbReference>
<dbReference type="PROSITE" id="PS00074">
    <property type="entry name" value="GLFV_DEHYDROGENASE"/>
    <property type="match status" value="1"/>
</dbReference>
<dbReference type="SMART" id="SM00839">
    <property type="entry name" value="ELFV_dehydrog"/>
    <property type="match status" value="1"/>
</dbReference>
<dbReference type="RefSeq" id="WP_091959728.1">
    <property type="nucleotide sequence ID" value="NZ_FOLH01000001.1"/>
</dbReference>
<proteinExistence type="inferred from homology"/>
<dbReference type="PANTHER" id="PTHR43571:SF1">
    <property type="entry name" value="NADP-SPECIFIC GLUTAMATE DEHYDROGENASE 1-RELATED"/>
    <property type="match status" value="1"/>
</dbReference>
<keyword evidence="8" id="KW-0547">Nucleotide-binding</keyword>
<dbReference type="InterPro" id="IPR046346">
    <property type="entry name" value="Aminoacid_DH-like_N_sf"/>
</dbReference>
<dbReference type="Gene3D" id="3.40.50.10860">
    <property type="entry name" value="Leucine Dehydrogenase, chain A, domain 1"/>
    <property type="match status" value="1"/>
</dbReference>
<dbReference type="PIRSF" id="PIRSF000185">
    <property type="entry name" value="Glu_DH"/>
    <property type="match status" value="1"/>
</dbReference>
<dbReference type="SUPFAM" id="SSF53223">
    <property type="entry name" value="Aminoacid dehydrogenase-like, N-terminal domain"/>
    <property type="match status" value="1"/>
</dbReference>
<dbReference type="GO" id="GO:0004354">
    <property type="term" value="F:glutamate dehydrogenase (NADP+) activity"/>
    <property type="evidence" value="ECO:0007669"/>
    <property type="project" value="UniProtKB-EC"/>
</dbReference>
<dbReference type="FunFam" id="3.40.50.10860:FF:000002">
    <property type="entry name" value="Glutamate dehydrogenase"/>
    <property type="match status" value="1"/>
</dbReference>
<feature type="binding site" evidence="8">
    <location>
        <position position="164"/>
    </location>
    <ligand>
        <name>substrate</name>
    </ligand>
</feature>
<dbReference type="Gene3D" id="1.10.285.10">
    <property type="entry name" value="Glutamate Dehydrogenase, chain A, domain 3"/>
    <property type="match status" value="2"/>
</dbReference>
<comment type="catalytic activity">
    <reaction evidence="5">
        <text>L-glutamate + NADP(+) + H2O = 2-oxoglutarate + NH4(+) + NADPH + H(+)</text>
        <dbReference type="Rhea" id="RHEA:11612"/>
        <dbReference type="ChEBI" id="CHEBI:15377"/>
        <dbReference type="ChEBI" id="CHEBI:15378"/>
        <dbReference type="ChEBI" id="CHEBI:16810"/>
        <dbReference type="ChEBI" id="CHEBI:28938"/>
        <dbReference type="ChEBI" id="CHEBI:29985"/>
        <dbReference type="ChEBI" id="CHEBI:57783"/>
        <dbReference type="ChEBI" id="CHEBI:58349"/>
        <dbReference type="EC" id="1.4.1.4"/>
    </reaction>
</comment>
<dbReference type="InterPro" id="IPR014362">
    <property type="entry name" value="Glu_DH"/>
</dbReference>
<dbReference type="STRING" id="1122252.SAMN05660443_0904"/>
<organism evidence="12 13">
    <name type="scientific">Marinospirillum celere</name>
    <dbReference type="NCBI Taxonomy" id="1122252"/>
    <lineage>
        <taxon>Bacteria</taxon>
        <taxon>Pseudomonadati</taxon>
        <taxon>Pseudomonadota</taxon>
        <taxon>Gammaproteobacteria</taxon>
        <taxon>Oceanospirillales</taxon>
        <taxon>Oceanospirillaceae</taxon>
        <taxon>Marinospirillum</taxon>
    </lineage>
</organism>
<dbReference type="GO" id="GO:0005829">
    <property type="term" value="C:cytosol"/>
    <property type="evidence" value="ECO:0007669"/>
    <property type="project" value="TreeGrafter"/>
</dbReference>
<dbReference type="OrthoDB" id="9803297at2"/>
<evidence type="ECO:0000256" key="5">
    <source>
        <dbReference type="ARBA" id="ARBA00048584"/>
    </source>
</evidence>
<dbReference type="EMBL" id="FOLH01000001">
    <property type="protein sequence ID" value="SFB91451.1"/>
    <property type="molecule type" value="Genomic_DNA"/>
</dbReference>
<feature type="site" description="Important for catalysis" evidence="9">
    <location>
        <position position="165"/>
    </location>
</feature>
<dbReference type="PANTHER" id="PTHR43571">
    <property type="entry name" value="NADP-SPECIFIC GLUTAMATE DEHYDROGENASE 1-RELATED"/>
    <property type="match status" value="1"/>
</dbReference>
<dbReference type="InterPro" id="IPR033524">
    <property type="entry name" value="Glu/Leu/Phe/Val_DH_AS"/>
</dbReference>
<gene>
    <name evidence="12" type="ORF">SAMN05660443_0904</name>
</gene>
<evidence type="ECO:0000256" key="2">
    <source>
        <dbReference type="ARBA" id="ARBA00006382"/>
    </source>
</evidence>
<sequence length="450" mass="49291">MPYVQDTLAKLQKSSPGQTEFYQAAEEVLESIRPLLDNCKHYREESIIERLVEPERQILFRVTWLDDQGKIQVNKGFRVQFNSALGPYKGGLRFHPSVNAGIIKFLGFEQIFKNALTGLSIGGGKGGSDFNPKGRSDAEIMRFCQSFMTELYRHIGATTDVPAGDIGVGAREIGYMYGQYKRLTGSYEGVLTGKSLNWGGSLVRKEATGYGAVYFAENMLNNRSESLDGKTCLVSGAGNVAIYTIEKLYQLGALPVTCSDSQGTLYHSEGIDLELLKDLKEIRRASLEDYLKVHKQAQYIPAKDYPKDGHAVWRFKAQAAFPSATQNELTAADAKALLKNGVTCISEGANMPSTADAVDLFLDARIAYGPGKAANAGGVATSQLEMAQNASMTQWSFEDVDTRLQGIMKGIFEQSYETAREFDQPSNLVLGANIAGFRRVADAMIQQGAV</sequence>
<evidence type="ECO:0000256" key="7">
    <source>
        <dbReference type="PIRSR" id="PIRSR000185-1"/>
    </source>
</evidence>
<name>A0A1I1EWQ0_9GAMM</name>
<evidence type="ECO:0000259" key="11">
    <source>
        <dbReference type="SMART" id="SM00839"/>
    </source>
</evidence>
<feature type="binding site" evidence="8">
    <location>
        <position position="382"/>
    </location>
    <ligand>
        <name>substrate</name>
    </ligand>
</feature>
<reference evidence="12 13" key="1">
    <citation type="submission" date="2016-10" db="EMBL/GenBank/DDBJ databases">
        <authorList>
            <person name="de Groot N.N."/>
        </authorList>
    </citation>
    <scope>NUCLEOTIDE SEQUENCE [LARGE SCALE GENOMIC DNA]</scope>
    <source>
        <strain evidence="12 13">DSM 18438</strain>
    </source>
</reference>
<feature type="domain" description="Glutamate/phenylalanine/leucine/valine/L-tryptophan dehydrogenase C-terminal" evidence="11">
    <location>
        <begin position="201"/>
        <end position="448"/>
    </location>
</feature>
<comment type="similarity">
    <text evidence="2 6 10">Belongs to the Glu/Leu/Phe/Val dehydrogenases family.</text>
</comment>
<accession>A0A1I1EWQ0</accession>
<dbReference type="InterPro" id="IPR006096">
    <property type="entry name" value="Glu/Leu/Phe/Val/Trp_DH_C"/>
</dbReference>
<dbReference type="CDD" id="cd05313">
    <property type="entry name" value="NAD_bind_2_Glu_DH"/>
    <property type="match status" value="1"/>
</dbReference>
<feature type="binding site" evidence="8">
    <location>
        <position position="208"/>
    </location>
    <ligand>
        <name>NAD(+)</name>
        <dbReference type="ChEBI" id="CHEBI:57540"/>
    </ligand>
</feature>
<comment type="subunit">
    <text evidence="3">Homohexamer.</text>
</comment>
<dbReference type="InterPro" id="IPR033922">
    <property type="entry name" value="NAD_bind_Glu_DH"/>
</dbReference>
<keyword evidence="8" id="KW-0520">NAD</keyword>
<dbReference type="InterPro" id="IPR050724">
    <property type="entry name" value="Glu_Leu_Phe_Val_DH"/>
</dbReference>
<dbReference type="InterPro" id="IPR006095">
    <property type="entry name" value="Glu/Leu/Phe/Val/Trp_DH"/>
</dbReference>